<name>A0AAV1L6P7_9NEOP</name>
<dbReference type="Gene3D" id="2.70.170.10">
    <property type="entry name" value="Neurotransmitter-gated ion-channel ligand-binding domain"/>
    <property type="match status" value="1"/>
</dbReference>
<sequence>MTRKIMFIVIYFCYCLKLVTADYTFTYHMASRCKEHVCQHGYSYETYYRVDSADRRRLKSEPNVAFEMHLAILAASNGHILLSTVPQPTASDPVYEIVIGGGANKFTELRRNLRRNARASSKTIGILSPIEFRAFYIKISDDGLIEFGKEGEALPLLSYYDVNPLPIKYFSFAAWNGVEAKFLYDCPTAGDNGTDVSTSESEVVEQTLSNSDILKKTLLMGRMPQLPPAQAVNVKLGVKVTSILYNAFDSKLTTGLAVYTSWTDDSMAWNPSKFNGTTNLTFRQGQIWRPTFFVFNSNELGMLDTKNPDLIWMVYSGEAVFHFQTTINTWCVDYTTTMNRWPRDEYQCSIVIQPWETHEKIFLSVPKKEQMNTFTDIDEVIQNEWDMDIKQNVVSASSWSKIYTSSNNSETQSDRLVIKIILKRRASSYNIVFYTPLFVLIMFVLMSFWTDSLKMDRVWFYAGCTIVICMGLCYIDYLIPCHTIPSILILYTSVLVGILFALILNVLLMTSMAEKICKKPFVYTLLIQRWFRGIFCLPVIKTCRIYESFGERNLTAEEDDDLGPDNTPRLGNIEQMQADNNQYDERREVAEVLDKIMFIVYSLVFAVMLVLHF</sequence>
<feature type="transmembrane region" description="Helical" evidence="1">
    <location>
        <begin position="431"/>
        <end position="449"/>
    </location>
</feature>
<feature type="chain" id="PRO_5043550331" evidence="2">
    <location>
        <begin position="22"/>
        <end position="613"/>
    </location>
</feature>
<dbReference type="CDD" id="cd18989">
    <property type="entry name" value="LGIC_ECD_cation"/>
    <property type="match status" value="1"/>
</dbReference>
<keyword evidence="1" id="KW-0812">Transmembrane</keyword>
<keyword evidence="1" id="KW-1133">Transmembrane helix</keyword>
<organism evidence="5 6">
    <name type="scientific">Parnassius mnemosyne</name>
    <name type="common">clouded apollo</name>
    <dbReference type="NCBI Taxonomy" id="213953"/>
    <lineage>
        <taxon>Eukaryota</taxon>
        <taxon>Metazoa</taxon>
        <taxon>Ecdysozoa</taxon>
        <taxon>Arthropoda</taxon>
        <taxon>Hexapoda</taxon>
        <taxon>Insecta</taxon>
        <taxon>Pterygota</taxon>
        <taxon>Neoptera</taxon>
        <taxon>Endopterygota</taxon>
        <taxon>Lepidoptera</taxon>
        <taxon>Glossata</taxon>
        <taxon>Ditrysia</taxon>
        <taxon>Papilionoidea</taxon>
        <taxon>Papilionidae</taxon>
        <taxon>Parnassiinae</taxon>
        <taxon>Parnassini</taxon>
        <taxon>Parnassius</taxon>
        <taxon>Driopa</taxon>
    </lineage>
</organism>
<evidence type="ECO:0000313" key="5">
    <source>
        <dbReference type="EMBL" id="CAK1589712.1"/>
    </source>
</evidence>
<dbReference type="PANTHER" id="PTHR36695">
    <property type="entry name" value="AGAP008648-PA"/>
    <property type="match status" value="1"/>
</dbReference>
<reference evidence="5 6" key="1">
    <citation type="submission" date="2023-11" db="EMBL/GenBank/DDBJ databases">
        <authorList>
            <person name="Hedman E."/>
            <person name="Englund M."/>
            <person name="Stromberg M."/>
            <person name="Nyberg Akerstrom W."/>
            <person name="Nylinder S."/>
            <person name="Jareborg N."/>
            <person name="Kallberg Y."/>
            <person name="Kronander E."/>
        </authorList>
    </citation>
    <scope>NUCLEOTIDE SEQUENCE [LARGE SCALE GENOMIC DNA]</scope>
</reference>
<feature type="domain" description="Farnesoic acid O-methyl transferase" evidence="4">
    <location>
        <begin position="54"/>
        <end position="187"/>
    </location>
</feature>
<dbReference type="Pfam" id="PF12248">
    <property type="entry name" value="Methyltransf_FA"/>
    <property type="match status" value="1"/>
</dbReference>
<keyword evidence="1" id="KW-0472">Membrane</keyword>
<dbReference type="EMBL" id="CAVLGL010000084">
    <property type="protein sequence ID" value="CAK1589712.1"/>
    <property type="molecule type" value="Genomic_DNA"/>
</dbReference>
<proteinExistence type="predicted"/>
<dbReference type="GO" id="GO:0016020">
    <property type="term" value="C:membrane"/>
    <property type="evidence" value="ECO:0007669"/>
    <property type="project" value="InterPro"/>
</dbReference>
<evidence type="ECO:0000259" key="3">
    <source>
        <dbReference type="Pfam" id="PF02931"/>
    </source>
</evidence>
<dbReference type="PANTHER" id="PTHR36695:SF12">
    <property type="entry name" value="AGAP008648-PA"/>
    <property type="match status" value="1"/>
</dbReference>
<dbReference type="InterPro" id="IPR036734">
    <property type="entry name" value="Neur_chan_lig-bd_sf"/>
</dbReference>
<protein>
    <submittedName>
        <fullName evidence="5">Uncharacterized protein</fullName>
    </submittedName>
</protein>
<dbReference type="GO" id="GO:0005230">
    <property type="term" value="F:extracellular ligand-gated monoatomic ion channel activity"/>
    <property type="evidence" value="ECO:0007669"/>
    <property type="project" value="InterPro"/>
</dbReference>
<keyword evidence="2" id="KW-0732">Signal</keyword>
<dbReference type="InterPro" id="IPR006202">
    <property type="entry name" value="Neur_chan_lig-bd"/>
</dbReference>
<feature type="transmembrane region" description="Helical" evidence="1">
    <location>
        <begin position="458"/>
        <end position="479"/>
    </location>
</feature>
<feature type="transmembrane region" description="Helical" evidence="1">
    <location>
        <begin position="592"/>
        <end position="611"/>
    </location>
</feature>
<gene>
    <name evidence="5" type="ORF">PARMNEM_LOCUS10166</name>
</gene>
<dbReference type="Pfam" id="PF02931">
    <property type="entry name" value="Neur_chan_LBD"/>
    <property type="match status" value="1"/>
</dbReference>
<keyword evidence="6" id="KW-1185">Reference proteome</keyword>
<dbReference type="Proteomes" id="UP001314205">
    <property type="component" value="Unassembled WGS sequence"/>
</dbReference>
<comment type="caution">
    <text evidence="5">The sequence shown here is derived from an EMBL/GenBank/DDBJ whole genome shotgun (WGS) entry which is preliminary data.</text>
</comment>
<dbReference type="AlphaFoldDB" id="A0AAV1L6P7"/>
<feature type="signal peptide" evidence="2">
    <location>
        <begin position="1"/>
        <end position="21"/>
    </location>
</feature>
<feature type="transmembrane region" description="Helical" evidence="1">
    <location>
        <begin position="485"/>
        <end position="508"/>
    </location>
</feature>
<evidence type="ECO:0000256" key="1">
    <source>
        <dbReference type="SAM" id="Phobius"/>
    </source>
</evidence>
<evidence type="ECO:0000313" key="6">
    <source>
        <dbReference type="Proteomes" id="UP001314205"/>
    </source>
</evidence>
<evidence type="ECO:0000259" key="4">
    <source>
        <dbReference type="Pfam" id="PF12248"/>
    </source>
</evidence>
<dbReference type="SUPFAM" id="SSF63712">
    <property type="entry name" value="Nicotinic receptor ligand binding domain-like"/>
    <property type="match status" value="1"/>
</dbReference>
<feature type="domain" description="Neurotransmitter-gated ion-channel ligand-binding" evidence="3">
    <location>
        <begin position="226"/>
        <end position="425"/>
    </location>
</feature>
<evidence type="ECO:0000256" key="2">
    <source>
        <dbReference type="SAM" id="SignalP"/>
    </source>
</evidence>
<dbReference type="InterPro" id="IPR022041">
    <property type="entry name" value="Methyltransf_FA"/>
</dbReference>
<accession>A0AAV1L6P7</accession>